<dbReference type="EC" id="2.6.1.-" evidence="3"/>
<dbReference type="Gene3D" id="3.90.1150.10">
    <property type="entry name" value="Aspartate Aminotransferase, domain 1"/>
    <property type="match status" value="1"/>
</dbReference>
<dbReference type="GO" id="GO:0030170">
    <property type="term" value="F:pyridoxal phosphate binding"/>
    <property type="evidence" value="ECO:0007669"/>
    <property type="project" value="InterPro"/>
</dbReference>
<dbReference type="PANTHER" id="PTHR42885">
    <property type="entry name" value="HISTIDINOL-PHOSPHATE AMINOTRANSFERASE-RELATED"/>
    <property type="match status" value="1"/>
</dbReference>
<dbReference type="RefSeq" id="WP_147713041.1">
    <property type="nucleotide sequence ID" value="NZ_VKAD01000001.1"/>
</dbReference>
<dbReference type="InterPro" id="IPR015422">
    <property type="entry name" value="PyrdxlP-dep_Trfase_small"/>
</dbReference>
<dbReference type="Gene3D" id="3.40.640.10">
    <property type="entry name" value="Type I PLP-dependent aspartate aminotransferase-like (Major domain)"/>
    <property type="match status" value="1"/>
</dbReference>
<accession>A0A5C8Z911</accession>
<evidence type="ECO:0000256" key="2">
    <source>
        <dbReference type="ARBA" id="ARBA00022898"/>
    </source>
</evidence>
<evidence type="ECO:0000259" key="4">
    <source>
        <dbReference type="Pfam" id="PF00155"/>
    </source>
</evidence>
<evidence type="ECO:0000256" key="3">
    <source>
        <dbReference type="RuleBase" id="RU000481"/>
    </source>
</evidence>
<protein>
    <recommendedName>
        <fullName evidence="3">Aminotransferase</fullName>
        <ecNumber evidence="3">2.6.1.-</ecNumber>
    </recommendedName>
</protein>
<dbReference type="PROSITE" id="PS00105">
    <property type="entry name" value="AA_TRANSFER_CLASS_1"/>
    <property type="match status" value="1"/>
</dbReference>
<keyword evidence="3 5" id="KW-0808">Transferase</keyword>
<dbReference type="GO" id="GO:0008483">
    <property type="term" value="F:transaminase activity"/>
    <property type="evidence" value="ECO:0007669"/>
    <property type="project" value="UniProtKB-KW"/>
</dbReference>
<dbReference type="OrthoDB" id="9799304at2"/>
<keyword evidence="2" id="KW-0663">Pyridoxal phosphate</keyword>
<evidence type="ECO:0000313" key="5">
    <source>
        <dbReference type="EMBL" id="TXR53641.1"/>
    </source>
</evidence>
<proteinExistence type="inferred from homology"/>
<dbReference type="InterPro" id="IPR004838">
    <property type="entry name" value="NHTrfase_class1_PyrdxlP-BS"/>
</dbReference>
<sequence>MSEPVVMAIKRANGECSPQPLHGGDLPFAANYYGIEQHKWLDLSTGINPQAYPVAEIPSEVFAHLPYRQSAFTEAVIDYYGSENFLSVSGTQSAIQQLPNLLNKKNSYPVLLPSLGYSEHQQHWLKAGNSAAFYCAESGEKMLADIDQQLAKNSRQHLVIINPNNPTTVQVTAQQLLYWAAQLSGDAKLIVDEAFIDASENISLLQLTDIDDALKEKLIVLRSFGKFFGLAGLRIGFVFASPEIVRDLQQELGIWQINGPAQWLATQAYRDRDWQQQARTSLQQNIDQTLALFHPLIEQLKLQSAGVTNYFFSLYCPLALAGFIQDFLARQAVLIRLIEVDDQRAMLRVGAFDVQQQAQRMQLQQALAALQAAL</sequence>
<organism evidence="5 6">
    <name type="scientific">Reinekea thalattae</name>
    <dbReference type="NCBI Taxonomy" id="2593301"/>
    <lineage>
        <taxon>Bacteria</taxon>
        <taxon>Pseudomonadati</taxon>
        <taxon>Pseudomonadota</taxon>
        <taxon>Gammaproteobacteria</taxon>
        <taxon>Oceanospirillales</taxon>
        <taxon>Saccharospirillaceae</taxon>
        <taxon>Reinekea</taxon>
    </lineage>
</organism>
<dbReference type="Pfam" id="PF00155">
    <property type="entry name" value="Aminotran_1_2"/>
    <property type="match status" value="1"/>
</dbReference>
<name>A0A5C8Z911_9GAMM</name>
<reference evidence="5 6" key="1">
    <citation type="submission" date="2019-07" db="EMBL/GenBank/DDBJ databases">
        <title>Reinekea sp. strain SSH23 genome sequencing and assembly.</title>
        <authorList>
            <person name="Kim I."/>
        </authorList>
    </citation>
    <scope>NUCLEOTIDE SEQUENCE [LARGE SCALE GENOMIC DNA]</scope>
    <source>
        <strain evidence="5 6">SSH23</strain>
    </source>
</reference>
<dbReference type="InterPro" id="IPR015424">
    <property type="entry name" value="PyrdxlP-dep_Trfase"/>
</dbReference>
<comment type="cofactor">
    <cofactor evidence="1 3">
        <name>pyridoxal 5'-phosphate</name>
        <dbReference type="ChEBI" id="CHEBI:597326"/>
    </cofactor>
</comment>
<dbReference type="AlphaFoldDB" id="A0A5C8Z911"/>
<dbReference type="InterPro" id="IPR015421">
    <property type="entry name" value="PyrdxlP-dep_Trfase_major"/>
</dbReference>
<dbReference type="CDD" id="cd00609">
    <property type="entry name" value="AAT_like"/>
    <property type="match status" value="1"/>
</dbReference>
<feature type="domain" description="Aminotransferase class I/classII large" evidence="4">
    <location>
        <begin position="59"/>
        <end position="293"/>
    </location>
</feature>
<dbReference type="PANTHER" id="PTHR42885:SF1">
    <property type="entry name" value="THREONINE-PHOSPHATE DECARBOXYLASE"/>
    <property type="match status" value="1"/>
</dbReference>
<comment type="caution">
    <text evidence="5">The sequence shown here is derived from an EMBL/GenBank/DDBJ whole genome shotgun (WGS) entry which is preliminary data.</text>
</comment>
<dbReference type="SUPFAM" id="SSF53383">
    <property type="entry name" value="PLP-dependent transferases"/>
    <property type="match status" value="1"/>
</dbReference>
<dbReference type="InterPro" id="IPR004839">
    <property type="entry name" value="Aminotransferase_I/II_large"/>
</dbReference>
<comment type="similarity">
    <text evidence="3">Belongs to the class-I pyridoxal-phosphate-dependent aminotransferase family.</text>
</comment>
<gene>
    <name evidence="5" type="ORF">FME95_03520</name>
</gene>
<dbReference type="EMBL" id="VKAD01000001">
    <property type="protein sequence ID" value="TXR53641.1"/>
    <property type="molecule type" value="Genomic_DNA"/>
</dbReference>
<keyword evidence="6" id="KW-1185">Reference proteome</keyword>
<evidence type="ECO:0000256" key="1">
    <source>
        <dbReference type="ARBA" id="ARBA00001933"/>
    </source>
</evidence>
<dbReference type="Proteomes" id="UP000321764">
    <property type="component" value="Unassembled WGS sequence"/>
</dbReference>
<keyword evidence="3 5" id="KW-0032">Aminotransferase</keyword>
<evidence type="ECO:0000313" key="6">
    <source>
        <dbReference type="Proteomes" id="UP000321764"/>
    </source>
</evidence>